<dbReference type="AlphaFoldDB" id="A0A809R7N0"/>
<keyword evidence="7 9" id="KW-0411">Iron-sulfur</keyword>
<organism evidence="11 12">
    <name type="scientific">Candidatus Nitrosymbiomonas proteolyticus</name>
    <dbReference type="NCBI Taxonomy" id="2608984"/>
    <lineage>
        <taxon>Bacteria</taxon>
        <taxon>Bacillati</taxon>
        <taxon>Armatimonadota</taxon>
        <taxon>Armatimonadota incertae sedis</taxon>
        <taxon>Candidatus Nitrosymbiomonas</taxon>
    </lineage>
</organism>
<dbReference type="InterPro" id="IPR006638">
    <property type="entry name" value="Elp3/MiaA/NifB-like_rSAM"/>
</dbReference>
<keyword evidence="4 9" id="KW-0949">S-adenosyl-L-methionine</keyword>
<evidence type="ECO:0000256" key="8">
    <source>
        <dbReference type="ARBA" id="ARBA00023186"/>
    </source>
</evidence>
<evidence type="ECO:0000256" key="6">
    <source>
        <dbReference type="ARBA" id="ARBA00023004"/>
    </source>
</evidence>
<keyword evidence="9" id="KW-0004">4Fe-4S</keyword>
<comment type="function">
    <text evidence="9">Probably acts as a heme chaperone, transferring heme to an unknown acceptor. Binds one molecule of heme per monomer, possibly covalently. Binds 1 [4Fe-4S] cluster. The cluster is coordinated with 3 cysteines and an exchangeable S-adenosyl-L-methionine.</text>
</comment>
<dbReference type="InterPro" id="IPR007197">
    <property type="entry name" value="rSAM"/>
</dbReference>
<dbReference type="EMBL" id="AP021858">
    <property type="protein sequence ID" value="BBO22688.1"/>
    <property type="molecule type" value="Genomic_DNA"/>
</dbReference>
<dbReference type="Proteomes" id="UP000662873">
    <property type="component" value="Chromosome"/>
</dbReference>
<keyword evidence="6 9" id="KW-0408">Iron</keyword>
<feature type="domain" description="Radical SAM core" evidence="10">
    <location>
        <begin position="1"/>
        <end position="232"/>
    </location>
</feature>
<dbReference type="SFLD" id="SFLDS00029">
    <property type="entry name" value="Radical_SAM"/>
    <property type="match status" value="2"/>
</dbReference>
<dbReference type="SFLD" id="SFLDG01065">
    <property type="entry name" value="anaerobic_coproporphyrinogen-I"/>
    <property type="match status" value="2"/>
</dbReference>
<evidence type="ECO:0000259" key="10">
    <source>
        <dbReference type="PROSITE" id="PS51918"/>
    </source>
</evidence>
<evidence type="ECO:0000256" key="1">
    <source>
        <dbReference type="ARBA" id="ARBA00006100"/>
    </source>
</evidence>
<evidence type="ECO:0000256" key="7">
    <source>
        <dbReference type="ARBA" id="ARBA00023014"/>
    </source>
</evidence>
<keyword evidence="3 9" id="KW-0349">Heme</keyword>
<keyword evidence="5 9" id="KW-0479">Metal-binding</keyword>
<dbReference type="NCBIfam" id="TIGR00539">
    <property type="entry name" value="hemN_rel"/>
    <property type="match status" value="1"/>
</dbReference>
<dbReference type="InterPro" id="IPR034505">
    <property type="entry name" value="Coproporphyrinogen-III_oxidase"/>
</dbReference>
<sequence length="370" mass="40975">MAPLAVYVHTPFCPTKCGYCDFNSFAMSGPIQGRVSSAIEREIAASPTRGTPAKSIFFGGGTPTYLSALHLTSLLRATLAAHPPTDECEITSEANPGTADADKFAAMRGAGFNRLSLGAQSFRDDDLARLGRVHRASEIERAVTLARDAGFQNLNLDLMFALPGQTVADWRSNLERAFELGTEHLSLYCLTLEPNTPFSKEHRAGRLTLPEEEHQVEMYDLAVDLASEAGYLQYEISNFARPGFECRHNLAYWRCEQYAGYGPGAVGRLGLPQGPTRYTNLKHPRAYAEAVERGERLWCESEALTEENLRMEKILLGLRLDEGLDSQGLDLSEEALRSLEERAWIRRTEGQIQLTRAGKHFCNEVALALC</sequence>
<keyword evidence="9" id="KW-0963">Cytoplasm</keyword>
<dbReference type="GO" id="GO:0004109">
    <property type="term" value="F:coproporphyrinogen oxidase activity"/>
    <property type="evidence" value="ECO:0007669"/>
    <property type="project" value="InterPro"/>
</dbReference>
<dbReference type="InterPro" id="IPR013785">
    <property type="entry name" value="Aldolase_TIM"/>
</dbReference>
<dbReference type="PANTHER" id="PTHR13932">
    <property type="entry name" value="COPROPORPHYRINIGEN III OXIDASE"/>
    <property type="match status" value="1"/>
</dbReference>
<dbReference type="SFLD" id="SFLDF00288">
    <property type="entry name" value="HemN-like__clustered_with_nucl"/>
    <property type="match status" value="1"/>
</dbReference>
<dbReference type="Gene3D" id="3.20.20.70">
    <property type="entry name" value="Aldolase class I"/>
    <property type="match status" value="1"/>
</dbReference>
<dbReference type="CDD" id="cd01335">
    <property type="entry name" value="Radical_SAM"/>
    <property type="match status" value="1"/>
</dbReference>
<dbReference type="PANTHER" id="PTHR13932:SF5">
    <property type="entry name" value="RADICAL S-ADENOSYL METHIONINE DOMAIN-CONTAINING PROTEIN 1, MITOCHONDRIAL"/>
    <property type="match status" value="1"/>
</dbReference>
<dbReference type="SFLD" id="SFLDG01082">
    <property type="entry name" value="B12-binding_domain_containing"/>
    <property type="match status" value="1"/>
</dbReference>
<dbReference type="InterPro" id="IPR004559">
    <property type="entry name" value="HemW-like"/>
</dbReference>
<proteinExistence type="inferred from homology"/>
<gene>
    <name evidence="11" type="ORF">NPRO_02830</name>
</gene>
<name>A0A809R7N0_9BACT</name>
<evidence type="ECO:0000256" key="5">
    <source>
        <dbReference type="ARBA" id="ARBA00022723"/>
    </source>
</evidence>
<reference evidence="11" key="1">
    <citation type="journal article" name="DNA Res.">
        <title>The physiological potential of anammox bacteria as revealed by their core genome structure.</title>
        <authorList>
            <person name="Okubo T."/>
            <person name="Toyoda A."/>
            <person name="Fukuhara K."/>
            <person name="Uchiyama I."/>
            <person name="Harigaya Y."/>
            <person name="Kuroiwa M."/>
            <person name="Suzuki T."/>
            <person name="Murakami Y."/>
            <person name="Suwa Y."/>
            <person name="Takami H."/>
        </authorList>
    </citation>
    <scope>NUCLEOTIDE SEQUENCE</scope>
    <source>
        <strain evidence="11">317325-2</strain>
    </source>
</reference>
<comment type="subcellular location">
    <subcellularLocation>
        <location evidence="9">Cytoplasm</location>
    </subcellularLocation>
</comment>
<comment type="similarity">
    <text evidence="1">Belongs to the anaerobic coproporphyrinogen-III oxidase family. HemW subfamily.</text>
</comment>
<dbReference type="PROSITE" id="PS51918">
    <property type="entry name" value="RADICAL_SAM"/>
    <property type="match status" value="1"/>
</dbReference>
<accession>A0A809R7N0</accession>
<evidence type="ECO:0000256" key="3">
    <source>
        <dbReference type="ARBA" id="ARBA00022617"/>
    </source>
</evidence>
<dbReference type="SFLD" id="SFLDF00562">
    <property type="entry name" value="HemN-like__clustered_with_heat"/>
    <property type="match status" value="1"/>
</dbReference>
<evidence type="ECO:0000256" key="2">
    <source>
        <dbReference type="ARBA" id="ARBA00017228"/>
    </source>
</evidence>
<evidence type="ECO:0000313" key="12">
    <source>
        <dbReference type="Proteomes" id="UP000662873"/>
    </source>
</evidence>
<dbReference type="SMART" id="SM00729">
    <property type="entry name" value="Elp3"/>
    <property type="match status" value="1"/>
</dbReference>
<dbReference type="InterPro" id="IPR058240">
    <property type="entry name" value="rSAM_sf"/>
</dbReference>
<evidence type="ECO:0000313" key="11">
    <source>
        <dbReference type="EMBL" id="BBO22688.1"/>
    </source>
</evidence>
<dbReference type="GO" id="GO:0051539">
    <property type="term" value="F:4 iron, 4 sulfur cluster binding"/>
    <property type="evidence" value="ECO:0007669"/>
    <property type="project" value="UniProtKB-UniRule"/>
</dbReference>
<evidence type="ECO:0000256" key="9">
    <source>
        <dbReference type="RuleBase" id="RU364116"/>
    </source>
</evidence>
<protein>
    <recommendedName>
        <fullName evidence="2 9">Heme chaperone HemW</fullName>
    </recommendedName>
</protein>
<dbReference type="GO" id="GO:0046872">
    <property type="term" value="F:metal ion binding"/>
    <property type="evidence" value="ECO:0007669"/>
    <property type="project" value="UniProtKB-UniRule"/>
</dbReference>
<keyword evidence="8 9" id="KW-0143">Chaperone</keyword>
<dbReference type="Pfam" id="PF04055">
    <property type="entry name" value="Radical_SAM"/>
    <property type="match status" value="1"/>
</dbReference>
<evidence type="ECO:0000256" key="4">
    <source>
        <dbReference type="ARBA" id="ARBA00022691"/>
    </source>
</evidence>
<dbReference type="GO" id="GO:0006779">
    <property type="term" value="P:porphyrin-containing compound biosynthetic process"/>
    <property type="evidence" value="ECO:0007669"/>
    <property type="project" value="InterPro"/>
</dbReference>
<dbReference type="KEGG" id="npy:NPRO_02830"/>
<dbReference type="SUPFAM" id="SSF102114">
    <property type="entry name" value="Radical SAM enzymes"/>
    <property type="match status" value="1"/>
</dbReference>
<dbReference type="GO" id="GO:0005737">
    <property type="term" value="C:cytoplasm"/>
    <property type="evidence" value="ECO:0007669"/>
    <property type="project" value="UniProtKB-SubCell"/>
</dbReference>